<dbReference type="InterPro" id="IPR036737">
    <property type="entry name" value="OmpA-like_sf"/>
</dbReference>
<dbReference type="Pfam" id="PF13677">
    <property type="entry name" value="MotB_plug"/>
    <property type="match status" value="1"/>
</dbReference>
<keyword evidence="6 7" id="KW-0472">Membrane</keyword>
<evidence type="ECO:0000256" key="9">
    <source>
        <dbReference type="SAM" id="Phobius"/>
    </source>
</evidence>
<evidence type="ECO:0000256" key="3">
    <source>
        <dbReference type="ARBA" id="ARBA00022475"/>
    </source>
</evidence>
<evidence type="ECO:0000256" key="2">
    <source>
        <dbReference type="ARBA" id="ARBA00008914"/>
    </source>
</evidence>
<evidence type="ECO:0000256" key="1">
    <source>
        <dbReference type="ARBA" id="ARBA00004162"/>
    </source>
</evidence>
<accession>A0A2W7J5T2</accession>
<dbReference type="Pfam" id="PF00691">
    <property type="entry name" value="OmpA"/>
    <property type="match status" value="1"/>
</dbReference>
<dbReference type="PANTHER" id="PTHR30329:SF21">
    <property type="entry name" value="LIPOPROTEIN YIAD-RELATED"/>
    <property type="match status" value="1"/>
</dbReference>
<evidence type="ECO:0000256" key="6">
    <source>
        <dbReference type="ARBA" id="ARBA00023136"/>
    </source>
</evidence>
<dbReference type="CDD" id="cd07185">
    <property type="entry name" value="OmpA_C-like"/>
    <property type="match status" value="1"/>
</dbReference>
<evidence type="ECO:0000256" key="4">
    <source>
        <dbReference type="ARBA" id="ARBA00022692"/>
    </source>
</evidence>
<evidence type="ECO:0000259" key="10">
    <source>
        <dbReference type="PROSITE" id="PS51123"/>
    </source>
</evidence>
<dbReference type="InterPro" id="IPR050330">
    <property type="entry name" value="Bact_OuterMem_StrucFunc"/>
</dbReference>
<sequence length="347" mass="37529">MAKKGKGDGVTIVIKREEVVEGGHHGGAWKVAYADFVTAMMAFFLLMWLLNATTEEQRRGLADYFAPTNVLGRSTTGSGEPFGGRTPNEAGEMASTTGAIRVEQGPRPVVQDVEYEDDTEVAIRPVPRRDGPEGSEDAEARTTQRLEGPEGEATEAQPLQRQGEAADLRNQTDAAIRAEAERRDRAALEHLAGQLRDSVAADPALADLARQMMVELVPEGLRIQLLDADRQPLFALGSAVANDRARLLFQRVAQIIAPVPNAVAVTGHTDATPFRGQDRSNWDLSADRANAARRLLTDSGVEESRLRSVAGMADRDPLLPADPTAAANRRVAITLLRQPPPPGTMHR</sequence>
<dbReference type="Proteomes" id="UP000249688">
    <property type="component" value="Unassembled WGS sequence"/>
</dbReference>
<reference evidence="11 12" key="1">
    <citation type="submission" date="2018-06" db="EMBL/GenBank/DDBJ databases">
        <title>Genomic Encyclopedia of Archaeal and Bacterial Type Strains, Phase II (KMG-II): from individual species to whole genera.</title>
        <authorList>
            <person name="Goeker M."/>
        </authorList>
    </citation>
    <scope>NUCLEOTIDE SEQUENCE [LARGE SCALE GENOMIC DNA]</scope>
    <source>
        <strain evidence="11 12">DSM 24525</strain>
    </source>
</reference>
<dbReference type="OrthoDB" id="7170686at2"/>
<dbReference type="EMBL" id="QKYU01000007">
    <property type="protein sequence ID" value="PZW47110.1"/>
    <property type="molecule type" value="Genomic_DNA"/>
</dbReference>
<feature type="compositionally biased region" description="Basic and acidic residues" evidence="8">
    <location>
        <begin position="127"/>
        <end position="148"/>
    </location>
</feature>
<evidence type="ECO:0000313" key="12">
    <source>
        <dbReference type="Proteomes" id="UP000249688"/>
    </source>
</evidence>
<dbReference type="AlphaFoldDB" id="A0A2W7J5T2"/>
<keyword evidence="4 9" id="KW-0812">Transmembrane</keyword>
<dbReference type="PANTHER" id="PTHR30329">
    <property type="entry name" value="STATOR ELEMENT OF FLAGELLAR MOTOR COMPLEX"/>
    <property type="match status" value="1"/>
</dbReference>
<keyword evidence="3" id="KW-1003">Cell membrane</keyword>
<dbReference type="Gene3D" id="3.30.1330.60">
    <property type="entry name" value="OmpA-like domain"/>
    <property type="match status" value="1"/>
</dbReference>
<dbReference type="GO" id="GO:0005886">
    <property type="term" value="C:plasma membrane"/>
    <property type="evidence" value="ECO:0007669"/>
    <property type="project" value="UniProtKB-SubCell"/>
</dbReference>
<keyword evidence="5 9" id="KW-1133">Transmembrane helix</keyword>
<name>A0A2W7J5T2_9PROT</name>
<evidence type="ECO:0000256" key="8">
    <source>
        <dbReference type="SAM" id="MobiDB-lite"/>
    </source>
</evidence>
<feature type="region of interest" description="Disordered" evidence="8">
    <location>
        <begin position="118"/>
        <end position="170"/>
    </location>
</feature>
<keyword evidence="12" id="KW-1185">Reference proteome</keyword>
<comment type="caution">
    <text evidence="11">The sequence shown here is derived from an EMBL/GenBank/DDBJ whole genome shotgun (WGS) entry which is preliminary data.</text>
</comment>
<feature type="transmembrane region" description="Helical" evidence="9">
    <location>
        <begin position="31"/>
        <end position="50"/>
    </location>
</feature>
<gene>
    <name evidence="11" type="ORF">C8P66_107148</name>
</gene>
<organism evidence="11 12">
    <name type="scientific">Humitalea rosea</name>
    <dbReference type="NCBI Taxonomy" id="990373"/>
    <lineage>
        <taxon>Bacteria</taxon>
        <taxon>Pseudomonadati</taxon>
        <taxon>Pseudomonadota</taxon>
        <taxon>Alphaproteobacteria</taxon>
        <taxon>Acetobacterales</taxon>
        <taxon>Roseomonadaceae</taxon>
        <taxon>Humitalea</taxon>
    </lineage>
</organism>
<evidence type="ECO:0000313" key="11">
    <source>
        <dbReference type="EMBL" id="PZW47110.1"/>
    </source>
</evidence>
<dbReference type="InterPro" id="IPR006665">
    <property type="entry name" value="OmpA-like"/>
</dbReference>
<protein>
    <submittedName>
        <fullName evidence="11">Chemotaxis protein MotB</fullName>
    </submittedName>
</protein>
<evidence type="ECO:0000256" key="5">
    <source>
        <dbReference type="ARBA" id="ARBA00022989"/>
    </source>
</evidence>
<dbReference type="RefSeq" id="WP_111397697.1">
    <property type="nucleotide sequence ID" value="NZ_QKYU01000007.1"/>
</dbReference>
<comment type="similarity">
    <text evidence="2">Belongs to the MotB family.</text>
</comment>
<feature type="domain" description="OmpA-like" evidence="10">
    <location>
        <begin position="221"/>
        <end position="339"/>
    </location>
</feature>
<evidence type="ECO:0000256" key="7">
    <source>
        <dbReference type="PROSITE-ProRule" id="PRU00473"/>
    </source>
</evidence>
<proteinExistence type="inferred from homology"/>
<comment type="subcellular location">
    <subcellularLocation>
        <location evidence="1">Cell membrane</location>
        <topology evidence="1">Single-pass membrane protein</topology>
    </subcellularLocation>
</comment>
<dbReference type="InterPro" id="IPR025713">
    <property type="entry name" value="MotB-like_N_dom"/>
</dbReference>
<dbReference type="SUPFAM" id="SSF103088">
    <property type="entry name" value="OmpA-like"/>
    <property type="match status" value="1"/>
</dbReference>
<dbReference type="PROSITE" id="PS51123">
    <property type="entry name" value="OMPA_2"/>
    <property type="match status" value="1"/>
</dbReference>